<keyword evidence="2 10" id="KW-0349">Heme</keyword>
<dbReference type="FunFam" id="1.10.630.10:FF:000018">
    <property type="entry name" value="Cytochrome P450 monooxygenase"/>
    <property type="match status" value="1"/>
</dbReference>
<dbReference type="PROSITE" id="PS00086">
    <property type="entry name" value="CYTOCHROME_P450"/>
    <property type="match status" value="1"/>
</dbReference>
<dbReference type="PRINTS" id="PR00359">
    <property type="entry name" value="BP450"/>
</dbReference>
<evidence type="ECO:0000256" key="9">
    <source>
        <dbReference type="ARBA" id="ARBA00060683"/>
    </source>
</evidence>
<dbReference type="GO" id="GO:0005506">
    <property type="term" value="F:iron ion binding"/>
    <property type="evidence" value="ECO:0007669"/>
    <property type="project" value="InterPro"/>
</dbReference>
<accession>A0A1C4YMG1</accession>
<keyword evidence="7 10" id="KW-0503">Monooxygenase</keyword>
<dbReference type="EMBL" id="LT607409">
    <property type="protein sequence ID" value="SCF21870.1"/>
    <property type="molecule type" value="Genomic_DNA"/>
</dbReference>
<organism evidence="12 13">
    <name type="scientific">Micromonospora chokoriensis</name>
    <dbReference type="NCBI Taxonomy" id="356851"/>
    <lineage>
        <taxon>Bacteria</taxon>
        <taxon>Bacillati</taxon>
        <taxon>Actinomycetota</taxon>
        <taxon>Actinomycetes</taxon>
        <taxon>Micromonosporales</taxon>
        <taxon>Micromonosporaceae</taxon>
        <taxon>Micromonospora</taxon>
    </lineage>
</organism>
<dbReference type="GO" id="GO:0004497">
    <property type="term" value="F:monooxygenase activity"/>
    <property type="evidence" value="ECO:0007669"/>
    <property type="project" value="UniProtKB-KW"/>
</dbReference>
<keyword evidence="3 10" id="KW-0479">Metal-binding</keyword>
<dbReference type="GO" id="GO:0017000">
    <property type="term" value="P:antibiotic biosynthetic process"/>
    <property type="evidence" value="ECO:0007669"/>
    <property type="project" value="UniProtKB-KW"/>
</dbReference>
<dbReference type="PANTHER" id="PTHR46696">
    <property type="entry name" value="P450, PUTATIVE (EUROFUNG)-RELATED"/>
    <property type="match status" value="1"/>
</dbReference>
<feature type="region of interest" description="Disordered" evidence="11">
    <location>
        <begin position="1"/>
        <end position="35"/>
    </location>
</feature>
<dbReference type="Proteomes" id="UP000198224">
    <property type="component" value="Chromosome I"/>
</dbReference>
<evidence type="ECO:0000256" key="8">
    <source>
        <dbReference type="ARBA" id="ARBA00023194"/>
    </source>
</evidence>
<dbReference type="PRINTS" id="PR00385">
    <property type="entry name" value="P450"/>
</dbReference>
<comment type="similarity">
    <text evidence="1 10">Belongs to the cytochrome P450 family.</text>
</comment>
<gene>
    <name evidence="12" type="ORF">GA0070612_4972</name>
</gene>
<evidence type="ECO:0000313" key="12">
    <source>
        <dbReference type="EMBL" id="SCF21870.1"/>
    </source>
</evidence>
<reference evidence="13" key="1">
    <citation type="submission" date="2016-06" db="EMBL/GenBank/DDBJ databases">
        <authorList>
            <person name="Varghese N."/>
            <person name="Submissions Spin"/>
        </authorList>
    </citation>
    <scope>NUCLEOTIDE SEQUENCE [LARGE SCALE GENOMIC DNA]</scope>
    <source>
        <strain evidence="13">DSM 45160</strain>
    </source>
</reference>
<evidence type="ECO:0000256" key="7">
    <source>
        <dbReference type="ARBA" id="ARBA00023033"/>
    </source>
</evidence>
<name>A0A1C4YMG1_9ACTN</name>
<keyword evidence="6 10" id="KW-0408">Iron</keyword>
<evidence type="ECO:0000256" key="11">
    <source>
        <dbReference type="SAM" id="MobiDB-lite"/>
    </source>
</evidence>
<evidence type="ECO:0000256" key="3">
    <source>
        <dbReference type="ARBA" id="ARBA00022723"/>
    </source>
</evidence>
<evidence type="ECO:0000256" key="1">
    <source>
        <dbReference type="ARBA" id="ARBA00010617"/>
    </source>
</evidence>
<sequence>MTSATQHPAPAGSGTGEPAPLPRQRGTCPFSPPDELLQRAEEHPVSPLIMADGSVGWLVTRAEDVRAVLADTRFSADILKASNPIQVIPEEAKQLPPDPAFFIHVDPPHHTRYRKMLMGQFTMRRVRALEPRISEIVTERLDAIEAAGPPADLVRDFALPIPSLVICELLGVPYAEREQFQTLTAAMLRTDATPMEVGMSAWNLRQYLAALVATKHEEPDGALISGLIHDSDDDPLTDEELTSIAMLLLVGGHETTANQLSLGVFALLTNPEQLAVLRADLDRVPDAVEELLRYLPTFQFGVTRLATEDVPVGGQLIRAGESVSLSLSAANRDPSRFVDPEVFDVTRTGNQHLAFGHGVHLCIGQQLARAELRIALRALLTRFPGLRLHGEADDVPLRSESLIYGVRELPVTW</sequence>
<evidence type="ECO:0000256" key="2">
    <source>
        <dbReference type="ARBA" id="ARBA00022617"/>
    </source>
</evidence>
<dbReference type="GO" id="GO:0016705">
    <property type="term" value="F:oxidoreductase activity, acting on paired donors, with incorporation or reduction of molecular oxygen"/>
    <property type="evidence" value="ECO:0007669"/>
    <property type="project" value="InterPro"/>
</dbReference>
<dbReference type="InterPro" id="IPR001128">
    <property type="entry name" value="Cyt_P450"/>
</dbReference>
<dbReference type="InterPro" id="IPR002397">
    <property type="entry name" value="Cyt_P450_B"/>
</dbReference>
<proteinExistence type="inferred from homology"/>
<dbReference type="Pfam" id="PF00067">
    <property type="entry name" value="p450"/>
    <property type="match status" value="1"/>
</dbReference>
<dbReference type="GO" id="GO:0020037">
    <property type="term" value="F:heme binding"/>
    <property type="evidence" value="ECO:0007669"/>
    <property type="project" value="InterPro"/>
</dbReference>
<keyword evidence="4" id="KW-0521">NADP</keyword>
<dbReference type="RefSeq" id="WP_088991738.1">
    <property type="nucleotide sequence ID" value="NZ_LT607409.1"/>
</dbReference>
<keyword evidence="8" id="KW-0045">Antibiotic biosynthesis</keyword>
<dbReference type="SUPFAM" id="SSF48264">
    <property type="entry name" value="Cytochrome P450"/>
    <property type="match status" value="1"/>
</dbReference>
<keyword evidence="13" id="KW-1185">Reference proteome</keyword>
<dbReference type="InterPro" id="IPR036396">
    <property type="entry name" value="Cyt_P450_sf"/>
</dbReference>
<evidence type="ECO:0000256" key="10">
    <source>
        <dbReference type="RuleBase" id="RU000461"/>
    </source>
</evidence>
<evidence type="ECO:0000256" key="4">
    <source>
        <dbReference type="ARBA" id="ARBA00022857"/>
    </source>
</evidence>
<dbReference type="CDD" id="cd11030">
    <property type="entry name" value="CYP105-like"/>
    <property type="match status" value="1"/>
</dbReference>
<dbReference type="InterPro" id="IPR017972">
    <property type="entry name" value="Cyt_P450_CS"/>
</dbReference>
<dbReference type="Gene3D" id="1.10.630.10">
    <property type="entry name" value="Cytochrome P450"/>
    <property type="match status" value="1"/>
</dbReference>
<dbReference type="PANTHER" id="PTHR46696:SF1">
    <property type="entry name" value="CYTOCHROME P450 YJIB-RELATED"/>
    <property type="match status" value="1"/>
</dbReference>
<comment type="pathway">
    <text evidence="9">Antibiotic biosynthesis; mycinamicin biosynthesis.</text>
</comment>
<keyword evidence="5 10" id="KW-0560">Oxidoreductase</keyword>
<evidence type="ECO:0000256" key="6">
    <source>
        <dbReference type="ARBA" id="ARBA00023004"/>
    </source>
</evidence>
<evidence type="ECO:0000313" key="13">
    <source>
        <dbReference type="Proteomes" id="UP000198224"/>
    </source>
</evidence>
<dbReference type="AlphaFoldDB" id="A0A1C4YMG1"/>
<protein>
    <submittedName>
        <fullName evidence="12">Cytochrome P450</fullName>
    </submittedName>
</protein>
<evidence type="ECO:0000256" key="5">
    <source>
        <dbReference type="ARBA" id="ARBA00023002"/>
    </source>
</evidence>